<dbReference type="GO" id="GO:0016787">
    <property type="term" value="F:hydrolase activity"/>
    <property type="evidence" value="ECO:0007669"/>
    <property type="project" value="UniProtKB-KW"/>
</dbReference>
<keyword evidence="2" id="KW-0067">ATP-binding</keyword>
<dbReference type="PANTHER" id="PTHR47642">
    <property type="entry name" value="ATP-DEPENDENT DNA HELICASE"/>
    <property type="match status" value="1"/>
</dbReference>
<dbReference type="EMBL" id="JAODUP010000539">
    <property type="protein sequence ID" value="KAK2147720.1"/>
    <property type="molecule type" value="Genomic_DNA"/>
</dbReference>
<dbReference type="GO" id="GO:0005524">
    <property type="term" value="F:ATP binding"/>
    <property type="evidence" value="ECO:0007669"/>
    <property type="project" value="UniProtKB-KW"/>
</dbReference>
<dbReference type="GO" id="GO:0006281">
    <property type="term" value="P:DNA repair"/>
    <property type="evidence" value="ECO:0007669"/>
    <property type="project" value="UniProtKB-KW"/>
</dbReference>
<evidence type="ECO:0000313" key="4">
    <source>
        <dbReference type="EMBL" id="KAK2147720.1"/>
    </source>
</evidence>
<dbReference type="InterPro" id="IPR010285">
    <property type="entry name" value="DNA_helicase_pif1-like_DEAD"/>
</dbReference>
<keyword evidence="2" id="KW-0378">Hydrolase</keyword>
<dbReference type="PANTHER" id="PTHR47642:SF7">
    <property type="entry name" value="ATP-DEPENDENT DNA HELICASE PIF1"/>
    <property type="match status" value="1"/>
</dbReference>
<evidence type="ECO:0000256" key="1">
    <source>
        <dbReference type="ARBA" id="ARBA00023242"/>
    </source>
</evidence>
<comment type="caution">
    <text evidence="4">The sequence shown here is derived from an EMBL/GenBank/DDBJ whole genome shotgun (WGS) entry which is preliminary data.</text>
</comment>
<dbReference type="Pfam" id="PF05970">
    <property type="entry name" value="PIF1"/>
    <property type="match status" value="1"/>
</dbReference>
<evidence type="ECO:0000259" key="3">
    <source>
        <dbReference type="SMART" id="SM00382"/>
    </source>
</evidence>
<dbReference type="InterPro" id="IPR049163">
    <property type="entry name" value="Pif1-like_2B_dom"/>
</dbReference>
<keyword evidence="2" id="KW-0227">DNA damage</keyword>
<name>A0AAD9J888_9ANNE</name>
<comment type="similarity">
    <text evidence="2">Belongs to the helicase family.</text>
</comment>
<dbReference type="FunFam" id="3.40.50.300:FF:000805">
    <property type="entry name" value="ATP-dependent DNA helicase PIF1"/>
    <property type="match status" value="1"/>
</dbReference>
<dbReference type="Pfam" id="PF21530">
    <property type="entry name" value="Pif1_2B_dom"/>
    <property type="match status" value="1"/>
</dbReference>
<dbReference type="InterPro" id="IPR003593">
    <property type="entry name" value="AAA+_ATPase"/>
</dbReference>
<dbReference type="EC" id="5.6.2.3" evidence="2"/>
<proteinExistence type="inferred from homology"/>
<dbReference type="SUPFAM" id="SSF52540">
    <property type="entry name" value="P-loop containing nucleoside triphosphate hydrolases"/>
    <property type="match status" value="2"/>
</dbReference>
<protein>
    <recommendedName>
        <fullName evidence="2">ATP-dependent DNA helicase</fullName>
        <ecNumber evidence="2">5.6.2.3</ecNumber>
    </recommendedName>
</protein>
<accession>A0AAD9J888</accession>
<sequence>MSYEVDHLHCTIVYEILAPSGETLKRNVHRNITLTLGRNEFHDILLRMTLNNRDMKFPMKDITIHKKFAKDGKATVRLNKQNIQFMISNCPPDKLMLFLKALSTKVVCDELKPGISSWQRLLSVKSKTFQEISPLVVEEMQTLHELRAKTEEEKLNTFTPKGKFKRKRTFDEEKENWPLKGPKQMKRQIGGLKPSKSLSERITSLIVLTKEQKHVLEVVRKGSNVFFTGSAGTGKSLLLKRIIGMLPPQSTFATATTGVAACHISGTTLHAFAGIGSGHGTIEQCVALASRPVVAQQWKRCKYLIIDEVSMLDGDLFDKLETVARMIRNTNQPFGGIQLILSGDFLQLPPVTKQGVKRKFAFQSKAWRKCIDINIELMDVKRQSDRTFIKILKNIRFGCCPPDVTACLMATAQNNIDKDGILATRLCTHKEDVEQINNAHLQKLTTPAHDFVASDSDLAFIKVMDTQCPVASKLQLKIGAQVMLTKNVDVQKGLVNGARGVVTSFESGPHGLPIVKFICGKLCPIHSEKWTVKGMSLDCVEISLSRVFECGQAYVALSRARSLQGLRVIDFSRSCVRADPDVLRFYRNMHVERSEQMTITEQF</sequence>
<dbReference type="CDD" id="cd18037">
    <property type="entry name" value="DEXSc_Pif1_like"/>
    <property type="match status" value="1"/>
</dbReference>
<dbReference type="InterPro" id="IPR027417">
    <property type="entry name" value="P-loop_NTPase"/>
</dbReference>
<dbReference type="CDD" id="cd18809">
    <property type="entry name" value="SF1_C_RecD"/>
    <property type="match status" value="1"/>
</dbReference>
<organism evidence="4 5">
    <name type="scientific">Paralvinella palmiformis</name>
    <dbReference type="NCBI Taxonomy" id="53620"/>
    <lineage>
        <taxon>Eukaryota</taxon>
        <taxon>Metazoa</taxon>
        <taxon>Spiralia</taxon>
        <taxon>Lophotrochozoa</taxon>
        <taxon>Annelida</taxon>
        <taxon>Polychaeta</taxon>
        <taxon>Sedentaria</taxon>
        <taxon>Canalipalpata</taxon>
        <taxon>Terebellida</taxon>
        <taxon>Terebelliformia</taxon>
        <taxon>Alvinellidae</taxon>
        <taxon>Paralvinella</taxon>
    </lineage>
</organism>
<feature type="domain" description="AAA+ ATPase" evidence="3">
    <location>
        <begin position="221"/>
        <end position="437"/>
    </location>
</feature>
<gene>
    <name evidence="4" type="ORF">LSH36_539g01043</name>
</gene>
<evidence type="ECO:0000256" key="2">
    <source>
        <dbReference type="RuleBase" id="RU363044"/>
    </source>
</evidence>
<comment type="cofactor">
    <cofactor evidence="2">
        <name>Mg(2+)</name>
        <dbReference type="ChEBI" id="CHEBI:18420"/>
    </cofactor>
</comment>
<dbReference type="InterPro" id="IPR057437">
    <property type="entry name" value="PIF1/LRR1_PH"/>
</dbReference>
<dbReference type="Pfam" id="PF25344">
    <property type="entry name" value="PH_LRR1"/>
    <property type="match status" value="1"/>
</dbReference>
<dbReference type="GO" id="GO:0043139">
    <property type="term" value="F:5'-3' DNA helicase activity"/>
    <property type="evidence" value="ECO:0007669"/>
    <property type="project" value="UniProtKB-EC"/>
</dbReference>
<keyword evidence="2" id="KW-0233">DNA recombination</keyword>
<keyword evidence="2" id="KW-0234">DNA repair</keyword>
<keyword evidence="2" id="KW-0547">Nucleotide-binding</keyword>
<evidence type="ECO:0000313" key="5">
    <source>
        <dbReference type="Proteomes" id="UP001208570"/>
    </source>
</evidence>
<dbReference type="GO" id="GO:0006310">
    <property type="term" value="P:DNA recombination"/>
    <property type="evidence" value="ECO:0007669"/>
    <property type="project" value="UniProtKB-KW"/>
</dbReference>
<dbReference type="Gene3D" id="3.40.50.300">
    <property type="entry name" value="P-loop containing nucleotide triphosphate hydrolases"/>
    <property type="match status" value="1"/>
</dbReference>
<keyword evidence="5" id="KW-1185">Reference proteome</keyword>
<dbReference type="InterPro" id="IPR051055">
    <property type="entry name" value="PIF1_helicase"/>
</dbReference>
<keyword evidence="2" id="KW-0347">Helicase</keyword>
<dbReference type="SMART" id="SM00382">
    <property type="entry name" value="AAA"/>
    <property type="match status" value="1"/>
</dbReference>
<keyword evidence="1" id="KW-0539">Nucleus</keyword>
<dbReference type="GO" id="GO:0000723">
    <property type="term" value="P:telomere maintenance"/>
    <property type="evidence" value="ECO:0007669"/>
    <property type="project" value="InterPro"/>
</dbReference>
<comment type="catalytic activity">
    <reaction evidence="2">
        <text>ATP + H2O = ADP + phosphate + H(+)</text>
        <dbReference type="Rhea" id="RHEA:13065"/>
        <dbReference type="ChEBI" id="CHEBI:15377"/>
        <dbReference type="ChEBI" id="CHEBI:15378"/>
        <dbReference type="ChEBI" id="CHEBI:30616"/>
        <dbReference type="ChEBI" id="CHEBI:43474"/>
        <dbReference type="ChEBI" id="CHEBI:456216"/>
        <dbReference type="EC" id="5.6.2.3"/>
    </reaction>
</comment>
<dbReference type="AlphaFoldDB" id="A0AAD9J888"/>
<dbReference type="Proteomes" id="UP001208570">
    <property type="component" value="Unassembled WGS sequence"/>
</dbReference>
<reference evidence="4" key="1">
    <citation type="journal article" date="2023" name="Mol. Biol. Evol.">
        <title>Third-Generation Sequencing Reveals the Adaptive Role of the Epigenome in Three Deep-Sea Polychaetes.</title>
        <authorList>
            <person name="Perez M."/>
            <person name="Aroh O."/>
            <person name="Sun Y."/>
            <person name="Lan Y."/>
            <person name="Juniper S.K."/>
            <person name="Young C.R."/>
            <person name="Angers B."/>
            <person name="Qian P.Y."/>
        </authorList>
    </citation>
    <scope>NUCLEOTIDE SEQUENCE</scope>
    <source>
        <strain evidence="4">P08H-3</strain>
    </source>
</reference>